<reference evidence="2 3" key="1">
    <citation type="journal article" date="2012" name="Proc. Natl. Acad. Sci. U.S.A.">
        <title>Genome streamlining and chemical defense in a coral reef symbiosis.</title>
        <authorList>
            <person name="Kwan J.C."/>
            <person name="Donia M.S."/>
            <person name="Han A.W."/>
            <person name="Hirose E."/>
            <person name="Haygood M.G."/>
            <person name="Schmidt E.W."/>
        </authorList>
    </citation>
    <scope>NUCLEOTIDE SEQUENCE [LARGE SCALE GENOMIC DNA]</scope>
    <source>
        <strain evidence="2 3">L2</strain>
    </source>
</reference>
<keyword evidence="1" id="KW-0812">Transmembrane</keyword>
<keyword evidence="1" id="KW-1133">Transmembrane helix</keyword>
<sequence>MVISYLTVLFYKLCKLLTICILKWLIIYTVLTKHTSKYKILLQNFSYALLDEIFQF</sequence>
<dbReference type="EMBL" id="CP003539">
    <property type="protein sequence ID" value="AFX99443.1"/>
    <property type="molecule type" value="Genomic_DNA"/>
</dbReference>
<evidence type="ECO:0000256" key="1">
    <source>
        <dbReference type="SAM" id="Phobius"/>
    </source>
</evidence>
<accession>K7Z5U8</accession>
<protein>
    <submittedName>
        <fullName evidence="2">Uncharacterized protein</fullName>
    </submittedName>
</protein>
<keyword evidence="3" id="KW-1185">Reference proteome</keyword>
<keyword evidence="1" id="KW-0472">Membrane</keyword>
<feature type="transmembrane region" description="Helical" evidence="1">
    <location>
        <begin position="6"/>
        <end position="31"/>
    </location>
</feature>
<dbReference type="AlphaFoldDB" id="K7Z5U8"/>
<dbReference type="KEGG" id="thal:A1OE_1269"/>
<dbReference type="Proteomes" id="UP000010077">
    <property type="component" value="Chromosome"/>
</dbReference>
<dbReference type="HOGENOM" id="CLU_3005549_0_0_5"/>
<organism evidence="2 3">
    <name type="scientific">Candidatus Endolissoclinum faulkneri L2</name>
    <dbReference type="NCBI Taxonomy" id="1193729"/>
    <lineage>
        <taxon>Bacteria</taxon>
        <taxon>Pseudomonadati</taxon>
        <taxon>Pseudomonadota</taxon>
        <taxon>Alphaproteobacteria</taxon>
        <taxon>Rhodospirillales</taxon>
        <taxon>Rhodospirillaceae</taxon>
        <taxon>Candidatus Endolissoclinum</taxon>
    </lineage>
</organism>
<proteinExistence type="predicted"/>
<name>K7Z5U8_9PROT</name>
<evidence type="ECO:0000313" key="3">
    <source>
        <dbReference type="Proteomes" id="UP000010077"/>
    </source>
</evidence>
<gene>
    <name evidence="2" type="ORF">A1OE_1269</name>
</gene>
<evidence type="ECO:0000313" key="2">
    <source>
        <dbReference type="EMBL" id="AFX99443.1"/>
    </source>
</evidence>